<feature type="non-terminal residue" evidence="2">
    <location>
        <position position="136"/>
    </location>
</feature>
<dbReference type="Proteomes" id="UP000272888">
    <property type="component" value="Unassembled WGS sequence"/>
</dbReference>
<feature type="chain" id="PRO_5017281936" description="Lipoprotein" evidence="1">
    <location>
        <begin position="24"/>
        <end position="136"/>
    </location>
</feature>
<comment type="caution">
    <text evidence="2">The sequence shown here is derived from an EMBL/GenBank/DDBJ whole genome shotgun (WGS) entry which is preliminary data.</text>
</comment>
<reference evidence="3" key="1">
    <citation type="submission" date="2018-09" db="EMBL/GenBank/DDBJ databases">
        <authorList>
            <person name="Livingstone P.G."/>
            <person name="Whitworth D.E."/>
        </authorList>
    </citation>
    <scope>NUCLEOTIDE SEQUENCE [LARGE SCALE GENOMIC DNA]</scope>
    <source>
        <strain evidence="3">CA051B</strain>
    </source>
</reference>
<gene>
    <name evidence="2" type="ORF">D7V93_35470</name>
</gene>
<proteinExistence type="predicted"/>
<dbReference type="AlphaFoldDB" id="A0A3A8P102"/>
<dbReference type="PROSITE" id="PS51257">
    <property type="entry name" value="PROKAR_LIPOPROTEIN"/>
    <property type="match status" value="1"/>
</dbReference>
<evidence type="ECO:0000256" key="1">
    <source>
        <dbReference type="SAM" id="SignalP"/>
    </source>
</evidence>
<sequence length="136" mass="14262">MMVRRLAAGLVAMLVGCAARSTAWKTPIEWPDESSATLVGQPMEAGAVVAAAAAVRELIRTNTDPTLFEGCSTPEQGLLVAVFIGPTPGLYYVAVHQDFRRCGGPRIRVLDAWDAYAVTPQGQVVAKAPPPAGDAS</sequence>
<evidence type="ECO:0000313" key="3">
    <source>
        <dbReference type="Proteomes" id="UP000272888"/>
    </source>
</evidence>
<feature type="signal peptide" evidence="1">
    <location>
        <begin position="1"/>
        <end position="23"/>
    </location>
</feature>
<keyword evidence="3" id="KW-1185">Reference proteome</keyword>
<organism evidence="2 3">
    <name type="scientific">Corallococcus llansteffanensis</name>
    <dbReference type="NCBI Taxonomy" id="2316731"/>
    <lineage>
        <taxon>Bacteria</taxon>
        <taxon>Pseudomonadati</taxon>
        <taxon>Myxococcota</taxon>
        <taxon>Myxococcia</taxon>
        <taxon>Myxococcales</taxon>
        <taxon>Cystobacterineae</taxon>
        <taxon>Myxococcaceae</taxon>
        <taxon>Corallococcus</taxon>
    </lineage>
</organism>
<name>A0A3A8P102_9BACT</name>
<accession>A0A3A8P102</accession>
<dbReference type="EMBL" id="RAWB01000575">
    <property type="protein sequence ID" value="RKH45434.1"/>
    <property type="molecule type" value="Genomic_DNA"/>
</dbReference>
<dbReference type="RefSeq" id="WP_120647571.1">
    <property type="nucleotide sequence ID" value="NZ_RAWB01000575.1"/>
</dbReference>
<evidence type="ECO:0000313" key="2">
    <source>
        <dbReference type="EMBL" id="RKH45434.1"/>
    </source>
</evidence>
<protein>
    <recommendedName>
        <fullName evidence="4">Lipoprotein</fullName>
    </recommendedName>
</protein>
<keyword evidence="1" id="KW-0732">Signal</keyword>
<evidence type="ECO:0008006" key="4">
    <source>
        <dbReference type="Google" id="ProtNLM"/>
    </source>
</evidence>